<reference evidence="2" key="1">
    <citation type="journal article" date="2016" name="Nat. Biotechnol.">
        <title>Sequencing wild and cultivated cassava and related species reveals extensive interspecific hybridization and genetic diversity.</title>
        <authorList>
            <person name="Bredeson J.V."/>
            <person name="Lyons J.B."/>
            <person name="Prochnik S.E."/>
            <person name="Wu G.A."/>
            <person name="Ha C.M."/>
            <person name="Edsinger-Gonzales E."/>
            <person name="Grimwood J."/>
            <person name="Schmutz J."/>
            <person name="Rabbi I.Y."/>
            <person name="Egesi C."/>
            <person name="Nauluvula P."/>
            <person name="Lebot V."/>
            <person name="Ndunguru J."/>
            <person name="Mkamilo G."/>
            <person name="Bart R.S."/>
            <person name="Setter T.L."/>
            <person name="Gleadow R.M."/>
            <person name="Kulakow P."/>
            <person name="Ferguson M.E."/>
            <person name="Rounsley S."/>
            <person name="Rokhsar D.S."/>
        </authorList>
    </citation>
    <scope>NUCLEOTIDE SEQUENCE [LARGE SCALE GENOMIC DNA]</scope>
    <source>
        <strain evidence="2">cv. AM560-2</strain>
    </source>
</reference>
<gene>
    <name evidence="1" type="ORF">MANES_07G032300v8</name>
</gene>
<dbReference type="Proteomes" id="UP000091857">
    <property type="component" value="Chromosome 7"/>
</dbReference>
<keyword evidence="2" id="KW-1185">Reference proteome</keyword>
<evidence type="ECO:0000313" key="1">
    <source>
        <dbReference type="EMBL" id="KAG8650369.1"/>
    </source>
</evidence>
<accession>A0ACB7HEK2</accession>
<protein>
    <submittedName>
        <fullName evidence="1">Uncharacterized protein</fullName>
    </submittedName>
</protein>
<name>A0ACB7HEK2_MANES</name>
<proteinExistence type="predicted"/>
<evidence type="ECO:0000313" key="2">
    <source>
        <dbReference type="Proteomes" id="UP000091857"/>
    </source>
</evidence>
<organism evidence="1 2">
    <name type="scientific">Manihot esculenta</name>
    <name type="common">Cassava</name>
    <name type="synonym">Jatropha manihot</name>
    <dbReference type="NCBI Taxonomy" id="3983"/>
    <lineage>
        <taxon>Eukaryota</taxon>
        <taxon>Viridiplantae</taxon>
        <taxon>Streptophyta</taxon>
        <taxon>Embryophyta</taxon>
        <taxon>Tracheophyta</taxon>
        <taxon>Spermatophyta</taxon>
        <taxon>Magnoliopsida</taxon>
        <taxon>eudicotyledons</taxon>
        <taxon>Gunneridae</taxon>
        <taxon>Pentapetalae</taxon>
        <taxon>rosids</taxon>
        <taxon>fabids</taxon>
        <taxon>Malpighiales</taxon>
        <taxon>Euphorbiaceae</taxon>
        <taxon>Crotonoideae</taxon>
        <taxon>Manihoteae</taxon>
        <taxon>Manihot</taxon>
    </lineage>
</organism>
<sequence length="406" mass="45567">MSTDEIMDQSQILQVARGYICGRCRQRLHPNTTNVAEIQCSACERIASTRTNYKGNSSSNNKADVRFRSIVSQVVQSFKTTFLGSRHHRPDSNSEKPESLNCNPSPLESSSSTSRSDHRPRKRALLIGVTYKNWKHKLKGTVNDVRNMRSFLIDNLHFPPQNILVLTEDETKPDLTPTKKNIEISLNWLVEDCRDGDSLVFYYSGHGLRQPDFDSDERDGFDETICPVDFLKEGMIIDNYINSTIVQPLPKGVTLHAIVDACHSGTILDLIHVYNREKRKWEDNSPPNGNRKHTDGGFAISITACEDSQLAADTSAFKEKGMNGALTYVLIEIVKKYPGPTYGDLLDLIHETIEDINNSGCQFSRFLRSKFNNMLLQVRTRGTEDLSSESAASVSVRASQRFAGTG</sequence>
<dbReference type="EMBL" id="CM004393">
    <property type="protein sequence ID" value="KAG8650369.1"/>
    <property type="molecule type" value="Genomic_DNA"/>
</dbReference>
<comment type="caution">
    <text evidence="1">The sequence shown here is derived from an EMBL/GenBank/DDBJ whole genome shotgun (WGS) entry which is preliminary data.</text>
</comment>